<dbReference type="CDD" id="cd21207">
    <property type="entry name" value="CH_dMP20-like"/>
    <property type="match status" value="2"/>
</dbReference>
<dbReference type="SMART" id="SM00033">
    <property type="entry name" value="CH"/>
    <property type="match status" value="2"/>
</dbReference>
<gene>
    <name evidence="8" type="ORF">EDS130_LOCUS12131</name>
</gene>
<proteinExistence type="inferred from homology"/>
<evidence type="ECO:0000256" key="6">
    <source>
        <dbReference type="SAM" id="MobiDB-lite"/>
    </source>
</evidence>
<dbReference type="PANTHER" id="PTHR47385">
    <property type="entry name" value="CALPONIN"/>
    <property type="match status" value="1"/>
</dbReference>
<dbReference type="InterPro" id="IPR001715">
    <property type="entry name" value="CH_dom"/>
</dbReference>
<protein>
    <recommendedName>
        <fullName evidence="7">Calponin-homology (CH) domain-containing protein</fullName>
    </recommendedName>
</protein>
<dbReference type="PANTHER" id="PTHR47385:SF24">
    <property type="entry name" value="MUSCLE-SPECIFIC PROTEIN 20"/>
    <property type="match status" value="1"/>
</dbReference>
<reference evidence="8" key="1">
    <citation type="submission" date="2021-02" db="EMBL/GenBank/DDBJ databases">
        <authorList>
            <person name="Nowell W R."/>
        </authorList>
    </citation>
    <scope>NUCLEOTIDE SEQUENCE</scope>
</reference>
<feature type="domain" description="Calponin-homology (CH)" evidence="7">
    <location>
        <begin position="346"/>
        <end position="450"/>
    </location>
</feature>
<dbReference type="GO" id="GO:0031032">
    <property type="term" value="P:actomyosin structure organization"/>
    <property type="evidence" value="ECO:0007669"/>
    <property type="project" value="InterPro"/>
</dbReference>
<dbReference type="GO" id="GO:0051015">
    <property type="term" value="F:actin filament binding"/>
    <property type="evidence" value="ECO:0007669"/>
    <property type="project" value="TreeGrafter"/>
</dbReference>
<sequence length="508" mass="55783">MSFVGPAYGSLAANKAKIAAKRDPNIDREAQEWIEAVIGEKFPSGSYEDALKDGVILCKLMNKLQPGAIPKYATSGGSFKLRENISLFQNAARAYGLGDAELFQTIDLFEKHNIPQVTQCIFALGRNAQKKKFNGPTLGPKMSDVNVREFSEDQLRAGQATLGLLNEGMSKGTIEDPRAVSDQLLAEKMQMSLRSTGRPARSETASASSEMSESSVLFNDYTRSHGGRRLSQRKLSNSSVTNLLINLQNIRIPSTSSQTYLDNQHHQGDEDDESDDDNHLQTLIDLARDTESSRSDKLQRLHASLEDSIGIVELLSLLRFIKSPSSEDILYTVRLIVSMSGGKRNPELDKEAQQWIEAVIGEKFPSGSYDDALKDGIILCKLINKLQPGSVAKICTQGGGFKLRENVSAFQNAARAYGLPDAELFQTVDLFEKRNIAQVTQCIHALGRQAQRKNFNGPSLGPKMADANVREFTEEQLRAGQNTVGLLNDGMNKGASQAGQNFGLTRHI</sequence>
<keyword evidence="2" id="KW-0677">Repeat</keyword>
<feature type="compositionally biased region" description="Low complexity" evidence="6">
    <location>
        <begin position="202"/>
        <end position="215"/>
    </location>
</feature>
<comment type="function">
    <text evidence="5">Thin filament-associated protein that is implicated in the regulation and modulation of smooth muscle contraction. It is capable of binding to actin, calmodulin and tropomyosin. The interaction of calponin with actin inhibits the actomyosin Mg-ATPase activity.</text>
</comment>
<dbReference type="PROSITE" id="PS51122">
    <property type="entry name" value="CALPONIN_2"/>
    <property type="match status" value="1"/>
</dbReference>
<dbReference type="GO" id="GO:0005516">
    <property type="term" value="F:calmodulin binding"/>
    <property type="evidence" value="ECO:0007669"/>
    <property type="project" value="UniProtKB-KW"/>
</dbReference>
<feature type="domain" description="Calponin-homology (CH)" evidence="7">
    <location>
        <begin position="24"/>
        <end position="129"/>
    </location>
</feature>
<evidence type="ECO:0000256" key="2">
    <source>
        <dbReference type="ARBA" id="ARBA00022737"/>
    </source>
</evidence>
<keyword evidence="4" id="KW-0009">Actin-binding</keyword>
<dbReference type="InterPro" id="IPR003096">
    <property type="entry name" value="SM22_calponin"/>
</dbReference>
<dbReference type="AlphaFoldDB" id="A0A814CUG7"/>
<dbReference type="PRINTS" id="PR00888">
    <property type="entry name" value="SM22CALPONIN"/>
</dbReference>
<dbReference type="PROSITE" id="PS50021">
    <property type="entry name" value="CH"/>
    <property type="match status" value="2"/>
</dbReference>
<dbReference type="OrthoDB" id="21595at2759"/>
<dbReference type="InterPro" id="IPR036872">
    <property type="entry name" value="CH_dom_sf"/>
</dbReference>
<name>A0A814CUG7_ADIRI</name>
<organism evidence="8 9">
    <name type="scientific">Adineta ricciae</name>
    <name type="common">Rotifer</name>
    <dbReference type="NCBI Taxonomy" id="249248"/>
    <lineage>
        <taxon>Eukaryota</taxon>
        <taxon>Metazoa</taxon>
        <taxon>Spiralia</taxon>
        <taxon>Gnathifera</taxon>
        <taxon>Rotifera</taxon>
        <taxon>Eurotatoria</taxon>
        <taxon>Bdelloidea</taxon>
        <taxon>Adinetida</taxon>
        <taxon>Adinetidae</taxon>
        <taxon>Adineta</taxon>
    </lineage>
</organism>
<comment type="similarity">
    <text evidence="1">Belongs to the calponin family.</text>
</comment>
<dbReference type="GO" id="GO:0007015">
    <property type="term" value="P:actin filament organization"/>
    <property type="evidence" value="ECO:0007669"/>
    <property type="project" value="TreeGrafter"/>
</dbReference>
<dbReference type="PRINTS" id="PR00889">
    <property type="entry name" value="CALPONIN"/>
</dbReference>
<feature type="region of interest" description="Disordered" evidence="6">
    <location>
        <begin position="192"/>
        <end position="215"/>
    </location>
</feature>
<dbReference type="InterPro" id="IPR001997">
    <property type="entry name" value="Calponin/LIMCH1"/>
</dbReference>
<evidence type="ECO:0000256" key="5">
    <source>
        <dbReference type="ARBA" id="ARBA00025109"/>
    </source>
</evidence>
<dbReference type="InterPro" id="IPR000557">
    <property type="entry name" value="Calponin_repeat"/>
</dbReference>
<dbReference type="Pfam" id="PF00402">
    <property type="entry name" value="Calponin"/>
    <property type="match status" value="1"/>
</dbReference>
<evidence type="ECO:0000313" key="8">
    <source>
        <dbReference type="EMBL" id="CAF0947025.1"/>
    </source>
</evidence>
<keyword evidence="3" id="KW-0112">Calmodulin-binding</keyword>
<dbReference type="Pfam" id="PF00307">
    <property type="entry name" value="CH"/>
    <property type="match status" value="2"/>
</dbReference>
<dbReference type="Proteomes" id="UP000663852">
    <property type="component" value="Unassembled WGS sequence"/>
</dbReference>
<comment type="caution">
    <text evidence="8">The sequence shown here is derived from an EMBL/GenBank/DDBJ whole genome shotgun (WGS) entry which is preliminary data.</text>
</comment>
<evidence type="ECO:0000256" key="4">
    <source>
        <dbReference type="ARBA" id="ARBA00023203"/>
    </source>
</evidence>
<accession>A0A814CUG7</accession>
<dbReference type="SUPFAM" id="SSF47576">
    <property type="entry name" value="Calponin-homology domain, CH-domain"/>
    <property type="match status" value="2"/>
</dbReference>
<evidence type="ECO:0000256" key="1">
    <source>
        <dbReference type="ARBA" id="ARBA00009631"/>
    </source>
</evidence>
<evidence type="ECO:0000256" key="3">
    <source>
        <dbReference type="ARBA" id="ARBA00022860"/>
    </source>
</evidence>
<dbReference type="Gene3D" id="1.10.418.10">
    <property type="entry name" value="Calponin-like domain"/>
    <property type="match status" value="2"/>
</dbReference>
<dbReference type="EMBL" id="CAJNOJ010000045">
    <property type="protein sequence ID" value="CAF0947025.1"/>
    <property type="molecule type" value="Genomic_DNA"/>
</dbReference>
<dbReference type="GO" id="GO:0015629">
    <property type="term" value="C:actin cytoskeleton"/>
    <property type="evidence" value="ECO:0007669"/>
    <property type="project" value="TreeGrafter"/>
</dbReference>
<evidence type="ECO:0000313" key="9">
    <source>
        <dbReference type="Proteomes" id="UP000663852"/>
    </source>
</evidence>
<evidence type="ECO:0000259" key="7">
    <source>
        <dbReference type="PROSITE" id="PS50021"/>
    </source>
</evidence>
<dbReference type="InterPro" id="IPR050606">
    <property type="entry name" value="Calponin-like"/>
</dbReference>